<accession>A0A059DYR7</accession>
<evidence type="ECO:0000259" key="3">
    <source>
        <dbReference type="Pfam" id="PF13116"/>
    </source>
</evidence>
<dbReference type="Pfam" id="PF13116">
    <property type="entry name" value="YhdP"/>
    <property type="match status" value="1"/>
</dbReference>
<dbReference type="STRING" id="1280948.HY36_07745"/>
<feature type="region of interest" description="Disordered" evidence="1">
    <location>
        <begin position="1098"/>
        <end position="1126"/>
    </location>
</feature>
<keyword evidence="2" id="KW-0472">Membrane</keyword>
<dbReference type="InterPro" id="IPR025263">
    <property type="entry name" value="YhdP_central"/>
</dbReference>
<proteinExistence type="predicted"/>
<dbReference type="PATRIC" id="fig|1280948.3.peg.2665"/>
<dbReference type="Proteomes" id="UP000024547">
    <property type="component" value="Unassembled WGS sequence"/>
</dbReference>
<reference evidence="4 5" key="1">
    <citation type="journal article" date="2014" name="Antonie Van Leeuwenhoek">
        <title>Hyphomonas beringensis sp. nov. and Hyphomonas chukchiensis sp. nov., isolated from surface seawater of the Bering Sea and Chukchi Sea.</title>
        <authorList>
            <person name="Li C."/>
            <person name="Lai Q."/>
            <person name="Li G."/>
            <person name="Dong C."/>
            <person name="Wang J."/>
            <person name="Liao Y."/>
            <person name="Shao Z."/>
        </authorList>
    </citation>
    <scope>NUCLEOTIDE SEQUENCE [LARGE SCALE GENOMIC DNA]</scope>
    <source>
        <strain evidence="4 5">22II1-22F38</strain>
    </source>
</reference>
<evidence type="ECO:0000313" key="5">
    <source>
        <dbReference type="Proteomes" id="UP000024547"/>
    </source>
</evidence>
<evidence type="ECO:0000313" key="4">
    <source>
        <dbReference type="EMBL" id="KCZ59160.1"/>
    </source>
</evidence>
<sequence>MVRQPAALIILEILGGLILVVLLLAALLVFRLSSGPIELEMFRDDIERGLSNSRNGRPVTVDDVYLEWSAEDRRVLVTGYDIRLLDDQGNVSAEADSARIVLAGSALVLGDVEVLGLDLRDGWIDVRQSTDGIWHIAGDPLPEIPVGQMPQNPSEWLERINTVLPMVLTALGEAQQDFSLERLSFDQFEMRVVGADGAQMFKLADSRGALLSEEDGLSLAISGSGVGTGLPGGIAIDVETSEMNARMNASVAVAEWSLADLAARFGAESETLAGVPADITLEFDTSSLNGVEEIKLLATLEGGELPFGDDGLEVSDLDLEVAYLATEDKLRIDWVSSKFGPVSGELDITVSDALKSVGDRAFTLASDRLALDITPTLAAPVSLADLNMLGVADFTGRAFKNTKLSFKTNDTRFNFLLDVALLADREGMEPPFVGTIELETEGSVAKESVLAFWPVTLGTGARSFTDKRITNTDVTNLEAQLTLKRDSFEQGYLRDEDLNLTFDINSANVKFLDDLPAAENAVGTGRLTGNSFRVIVDRADYGGWNVDEGLVDFPAFNPKGEDFRVFARGHGPADLVIKTLNESRLELDFEQSRVSGKAEATFELFRPALDNVPDEDVRYTAIGTLSDGGLKGAALGLDLSKATAEIKVDQEGMTISGFGDLGPAPVQFTWRDGFTDGDAPSALSATAIVSPDVLNRFGLPGRAYLSGEVPAEIQATIDGEEVSVANVAMDLTEARLDLSEIGWVKRAGQDGKVSVHYEREGDGFSSDVLFRSDDAYLDGQFTLGPDSRLVSADLRRAYLADTADVNGQITRDENDNLEVALVGSYLDLSGALPGIGALGSANESNGTPLNVTADVDTLAMGGGLFVRNADVTWNSTVNGMQKLSATGNTDDGSAFDIDLDGSSPEGTKIRVISSDAGFIASAFLDLDFLESGRLDLQGTLARDGSPSQFDIVITDGRLRNAPFLTQILSLASLRGLADTLGGDGVLFSRIDIPLTVAGDRYVVTGGKAQGPALGLTVNGYLNADSDISVDGVLVPSFGMNSALGGIPIIGDLVVGRDGEGVFSLTYSVRGSLEKANVSVNPLSALAPGVIRRIFENPADTEIPEAQARPDDEPIPSELPPIPEEEF</sequence>
<name>A0A059DYR7_9PROT</name>
<feature type="domain" description="YhdP central" evidence="3">
    <location>
        <begin position="362"/>
        <end position="863"/>
    </location>
</feature>
<dbReference type="EMBL" id="AWFH01000045">
    <property type="protein sequence ID" value="KCZ59160.1"/>
    <property type="molecule type" value="Genomic_DNA"/>
</dbReference>
<dbReference type="OrthoDB" id="7161641at2"/>
<dbReference type="AlphaFoldDB" id="A0A059DYR7"/>
<dbReference type="GeneID" id="92500772"/>
<comment type="caution">
    <text evidence="4">The sequence shown here is derived from an EMBL/GenBank/DDBJ whole genome shotgun (WGS) entry which is preliminary data.</text>
</comment>
<dbReference type="eggNOG" id="COG3164">
    <property type="taxonomic scope" value="Bacteria"/>
</dbReference>
<evidence type="ECO:0000256" key="1">
    <source>
        <dbReference type="SAM" id="MobiDB-lite"/>
    </source>
</evidence>
<feature type="transmembrane region" description="Helical" evidence="2">
    <location>
        <begin position="7"/>
        <end position="30"/>
    </location>
</feature>
<dbReference type="RefSeq" id="WP_035553659.1">
    <property type="nucleotide sequence ID" value="NZ_AWFH01000045.1"/>
</dbReference>
<protein>
    <recommendedName>
        <fullName evidence="3">YhdP central domain-containing protein</fullName>
    </recommendedName>
</protein>
<keyword evidence="2" id="KW-1133">Transmembrane helix</keyword>
<feature type="compositionally biased region" description="Pro residues" evidence="1">
    <location>
        <begin position="1116"/>
        <end position="1126"/>
    </location>
</feature>
<gene>
    <name evidence="4" type="ORF">HY36_07745</name>
</gene>
<keyword evidence="2" id="KW-0812">Transmembrane</keyword>
<organism evidence="4 5">
    <name type="scientific">Hyphomonas atlantica</name>
    <dbReference type="NCBI Taxonomy" id="1280948"/>
    <lineage>
        <taxon>Bacteria</taxon>
        <taxon>Pseudomonadati</taxon>
        <taxon>Pseudomonadota</taxon>
        <taxon>Alphaproteobacteria</taxon>
        <taxon>Hyphomonadales</taxon>
        <taxon>Hyphomonadaceae</taxon>
        <taxon>Hyphomonas</taxon>
    </lineage>
</organism>
<keyword evidence="5" id="KW-1185">Reference proteome</keyword>
<evidence type="ECO:0000256" key="2">
    <source>
        <dbReference type="SAM" id="Phobius"/>
    </source>
</evidence>